<dbReference type="GO" id="GO:0009401">
    <property type="term" value="P:phosphoenolpyruvate-dependent sugar phosphotransferase system"/>
    <property type="evidence" value="ECO:0007669"/>
    <property type="project" value="InterPro"/>
</dbReference>
<dbReference type="PANTHER" id="PTHR30185">
    <property type="entry name" value="CRYPTIC BETA-GLUCOSIDE BGL OPERON ANTITERMINATOR"/>
    <property type="match status" value="1"/>
</dbReference>
<comment type="caution">
    <text evidence="8">The sequence shown here is derived from an EMBL/GenBank/DDBJ whole genome shotgun (WGS) entry which is preliminary data.</text>
</comment>
<name>A0A430AKU9_9ENTE</name>
<dbReference type="InterPro" id="IPR016152">
    <property type="entry name" value="PTrfase/Anion_transptr"/>
</dbReference>
<dbReference type="Pfam" id="PF08279">
    <property type="entry name" value="HTH_11"/>
    <property type="match status" value="1"/>
</dbReference>
<dbReference type="GO" id="GO:0006355">
    <property type="term" value="P:regulation of DNA-templated transcription"/>
    <property type="evidence" value="ECO:0007669"/>
    <property type="project" value="InterPro"/>
</dbReference>
<dbReference type="PROSITE" id="PS51372">
    <property type="entry name" value="PRD_2"/>
    <property type="match status" value="1"/>
</dbReference>
<dbReference type="InterPro" id="IPR036388">
    <property type="entry name" value="WH-like_DNA-bd_sf"/>
</dbReference>
<dbReference type="InterPro" id="IPR007737">
    <property type="entry name" value="Mga_HTH"/>
</dbReference>
<evidence type="ECO:0000256" key="2">
    <source>
        <dbReference type="ARBA" id="ARBA00023015"/>
    </source>
</evidence>
<evidence type="ECO:0000256" key="4">
    <source>
        <dbReference type="ARBA" id="ARBA00023163"/>
    </source>
</evidence>
<dbReference type="PANTHER" id="PTHR30185:SF18">
    <property type="entry name" value="TRANSCRIPTIONAL REGULATOR MTLR"/>
    <property type="match status" value="1"/>
</dbReference>
<dbReference type="OrthoDB" id="369398at2"/>
<dbReference type="Pfam" id="PF00874">
    <property type="entry name" value="PRD"/>
    <property type="match status" value="1"/>
</dbReference>
<dbReference type="Pfam" id="PF05043">
    <property type="entry name" value="Mga"/>
    <property type="match status" value="1"/>
</dbReference>
<feature type="domain" description="PTS EIIA type-2" evidence="5">
    <location>
        <begin position="555"/>
        <end position="698"/>
    </location>
</feature>
<keyword evidence="1" id="KW-0677">Repeat</keyword>
<dbReference type="Gene3D" id="3.40.930.10">
    <property type="entry name" value="Mannitol-specific EII, Chain A"/>
    <property type="match status" value="1"/>
</dbReference>
<sequence>MNERSEQLFKKLMHAPDHYFQISELSQEFQVSERTIRNDLEEIQTFLSEKDLPFLRTKRGRGVQLLLGKKERVRAIAYLHHIRKGHYLSPQERFLQLIIRFSCRQSPIFLYQLEQELMISKSTLDADMRKLRLFLQKYGIEVKSHQKKGIYLEGNEKKIRAMIRAVILIHVPSLEFLEVKRKKSLSAQEQLVVDYLGQERIEFINRHSYREWLGKADGQGPIYAKHIVLILLIWLRRLEPVSGKEVSIYADRRAVKEEQTNFLILLCQFFKRRISVAEVTYITQLIESLHPQKVIDTADWTKAQLVAIQLIEQVEKRLKICFYERQTELHKGLVRHISGLFKRVKNQVQIANPLTSMIEAEYHEIFQAVYSFNPVFNRFAGAFLTRDEIGFLTIYFSTALSQIKQAQKVGYRAIVICHHGTTTGKLLAENLKELFPVEILAILSSKERSLIEKLDIDVVFSTIDLRIKGVPCLRLSPILTVDDKYMIAHFFTKKRPKNRLVRRESEDTMLLKETINALEQNGSVISSEGYQAVLEVFEKHHLKLDKKEIQPMLEDLLIDDHIIFRESCDSWQEAIQAAAEPLLIDQVVESSYVRAMVDSVKEYGAYIVIGPHLALAHARPEDGVKRLGISVLVLSQGIEFGHEEHDPVRLVFCLAAVDAHAHLNVMKALIQLIHDREKIQRLSKATNQQQFKRILYKK</sequence>
<feature type="domain" description="PTS EIIB type-2" evidence="6">
    <location>
        <begin position="411"/>
        <end position="499"/>
    </location>
</feature>
<organism evidence="8 9">
    <name type="scientific">Vagococcus entomophilus</name>
    <dbReference type="NCBI Taxonomy" id="1160095"/>
    <lineage>
        <taxon>Bacteria</taxon>
        <taxon>Bacillati</taxon>
        <taxon>Bacillota</taxon>
        <taxon>Bacilli</taxon>
        <taxon>Lactobacillales</taxon>
        <taxon>Enterococcaceae</taxon>
        <taxon>Vagococcus</taxon>
    </lineage>
</organism>
<dbReference type="SUPFAM" id="SSF63520">
    <property type="entry name" value="PTS-regulatory domain, PRD"/>
    <property type="match status" value="1"/>
</dbReference>
<gene>
    <name evidence="8" type="ORF">CBF30_05245</name>
</gene>
<dbReference type="EMBL" id="NGJZ01000001">
    <property type="protein sequence ID" value="RSU08633.1"/>
    <property type="molecule type" value="Genomic_DNA"/>
</dbReference>
<dbReference type="Pfam" id="PF00359">
    <property type="entry name" value="PTS_EIIA_2"/>
    <property type="match status" value="1"/>
</dbReference>
<evidence type="ECO:0000259" key="7">
    <source>
        <dbReference type="PROSITE" id="PS51372"/>
    </source>
</evidence>
<dbReference type="InterPro" id="IPR013011">
    <property type="entry name" value="PTS_EIIB_2"/>
</dbReference>
<dbReference type="RefSeq" id="WP_126823418.1">
    <property type="nucleotide sequence ID" value="NZ_JBHLWU010000001.1"/>
</dbReference>
<dbReference type="Gene3D" id="1.10.1790.10">
    <property type="entry name" value="PRD domain"/>
    <property type="match status" value="1"/>
</dbReference>
<dbReference type="PROSITE" id="PS51094">
    <property type="entry name" value="PTS_EIIA_TYPE_2"/>
    <property type="match status" value="1"/>
</dbReference>
<evidence type="ECO:0000259" key="5">
    <source>
        <dbReference type="PROSITE" id="PS51094"/>
    </source>
</evidence>
<dbReference type="InterPro" id="IPR011608">
    <property type="entry name" value="PRD"/>
</dbReference>
<dbReference type="InterPro" id="IPR036634">
    <property type="entry name" value="PRD_sf"/>
</dbReference>
<dbReference type="GO" id="GO:0008982">
    <property type="term" value="F:protein-N(PI)-phosphohistidine-sugar phosphotransferase activity"/>
    <property type="evidence" value="ECO:0007669"/>
    <property type="project" value="InterPro"/>
</dbReference>
<dbReference type="PROSITE" id="PS51099">
    <property type="entry name" value="PTS_EIIB_TYPE_2"/>
    <property type="match status" value="1"/>
</dbReference>
<keyword evidence="2" id="KW-0805">Transcription regulation</keyword>
<evidence type="ECO:0000256" key="1">
    <source>
        <dbReference type="ARBA" id="ARBA00022737"/>
    </source>
</evidence>
<dbReference type="InterPro" id="IPR050661">
    <property type="entry name" value="BglG_antiterminators"/>
</dbReference>
<dbReference type="CDD" id="cd00211">
    <property type="entry name" value="PTS_IIA_fru"/>
    <property type="match status" value="1"/>
</dbReference>
<dbReference type="Gene3D" id="1.10.10.10">
    <property type="entry name" value="Winged helix-like DNA-binding domain superfamily/Winged helix DNA-binding domain"/>
    <property type="match status" value="1"/>
</dbReference>
<dbReference type="InterPro" id="IPR002178">
    <property type="entry name" value="PTS_EIIA_type-2_dom"/>
</dbReference>
<dbReference type="InterPro" id="IPR013196">
    <property type="entry name" value="HTH_11"/>
</dbReference>
<evidence type="ECO:0000313" key="8">
    <source>
        <dbReference type="EMBL" id="RSU08633.1"/>
    </source>
</evidence>
<keyword evidence="9" id="KW-1185">Reference proteome</keyword>
<reference evidence="8 9" key="1">
    <citation type="submission" date="2017-05" db="EMBL/GenBank/DDBJ databases">
        <title>Vagococcus spp. assemblies.</title>
        <authorList>
            <person name="Gulvik C.A."/>
        </authorList>
    </citation>
    <scope>NUCLEOTIDE SEQUENCE [LARGE SCALE GENOMIC DNA]</scope>
    <source>
        <strain evidence="8 9">DSM 24756</strain>
    </source>
</reference>
<feature type="domain" description="PRD" evidence="7">
    <location>
        <begin position="298"/>
        <end position="406"/>
    </location>
</feature>
<dbReference type="SUPFAM" id="SSF55804">
    <property type="entry name" value="Phoshotransferase/anion transport protein"/>
    <property type="match status" value="1"/>
</dbReference>
<proteinExistence type="predicted"/>
<protein>
    <submittedName>
        <fullName evidence="8">Uncharacterized protein</fullName>
    </submittedName>
</protein>
<evidence type="ECO:0000313" key="9">
    <source>
        <dbReference type="Proteomes" id="UP000288669"/>
    </source>
</evidence>
<dbReference type="AlphaFoldDB" id="A0A430AKU9"/>
<keyword evidence="3" id="KW-0010">Activator</keyword>
<dbReference type="CDD" id="cd05568">
    <property type="entry name" value="PTS_IIB_bgl_like"/>
    <property type="match status" value="1"/>
</dbReference>
<evidence type="ECO:0000259" key="6">
    <source>
        <dbReference type="PROSITE" id="PS51099"/>
    </source>
</evidence>
<keyword evidence="4" id="KW-0804">Transcription</keyword>
<evidence type="ECO:0000256" key="3">
    <source>
        <dbReference type="ARBA" id="ARBA00023159"/>
    </source>
</evidence>
<accession>A0A430AKU9</accession>
<dbReference type="Proteomes" id="UP000288669">
    <property type="component" value="Unassembled WGS sequence"/>
</dbReference>